<proteinExistence type="predicted"/>
<reference evidence="1" key="1">
    <citation type="submission" date="2018-05" db="EMBL/GenBank/DDBJ databases">
        <authorList>
            <person name="Lanie J.A."/>
            <person name="Ng W.-L."/>
            <person name="Kazmierczak K.M."/>
            <person name="Andrzejewski T.M."/>
            <person name="Davidsen T.M."/>
            <person name="Wayne K.J."/>
            <person name="Tettelin H."/>
            <person name="Glass J.I."/>
            <person name="Rusch D."/>
            <person name="Podicherti R."/>
            <person name="Tsui H.-C.T."/>
            <person name="Winkler M.E."/>
        </authorList>
    </citation>
    <scope>NUCLEOTIDE SEQUENCE</scope>
</reference>
<sequence length="33" mass="3511">MILISLFLAITSDSPAPLVPLGLGIICWSLMPK</sequence>
<dbReference type="AlphaFoldDB" id="A0A381W3Z9"/>
<organism evidence="1">
    <name type="scientific">marine metagenome</name>
    <dbReference type="NCBI Taxonomy" id="408172"/>
    <lineage>
        <taxon>unclassified sequences</taxon>
        <taxon>metagenomes</taxon>
        <taxon>ecological metagenomes</taxon>
    </lineage>
</organism>
<dbReference type="EMBL" id="UINC01010630">
    <property type="protein sequence ID" value="SVA47214.1"/>
    <property type="molecule type" value="Genomic_DNA"/>
</dbReference>
<accession>A0A381W3Z9</accession>
<evidence type="ECO:0000313" key="1">
    <source>
        <dbReference type="EMBL" id="SVA47214.1"/>
    </source>
</evidence>
<name>A0A381W3Z9_9ZZZZ</name>
<gene>
    <name evidence="1" type="ORF">METZ01_LOCUS100068</name>
</gene>
<protein>
    <submittedName>
        <fullName evidence="1">Uncharacterized protein</fullName>
    </submittedName>
</protein>